<feature type="region of interest" description="Disordered" evidence="1">
    <location>
        <begin position="1"/>
        <end position="26"/>
    </location>
</feature>
<dbReference type="OrthoDB" id="895863at91061"/>
<dbReference type="EMBL" id="PIQO01000035">
    <property type="protein sequence ID" value="PKR82595.1"/>
    <property type="molecule type" value="Genomic_DNA"/>
</dbReference>
<dbReference type="Proteomes" id="UP000233440">
    <property type="component" value="Unassembled WGS sequence"/>
</dbReference>
<protein>
    <submittedName>
        <fullName evidence="2">Uncharacterized protein</fullName>
    </submittedName>
</protein>
<feature type="compositionally biased region" description="Polar residues" evidence="1">
    <location>
        <begin position="17"/>
        <end position="26"/>
    </location>
</feature>
<organism evidence="2 3">
    <name type="scientific">Heyndrickxia camelliae</name>
    <dbReference type="NCBI Taxonomy" id="1707093"/>
    <lineage>
        <taxon>Bacteria</taxon>
        <taxon>Bacillati</taxon>
        <taxon>Bacillota</taxon>
        <taxon>Bacilli</taxon>
        <taxon>Bacillales</taxon>
        <taxon>Bacillaceae</taxon>
        <taxon>Heyndrickxia</taxon>
    </lineage>
</organism>
<proteinExistence type="predicted"/>
<comment type="caution">
    <text evidence="2">The sequence shown here is derived from an EMBL/GenBank/DDBJ whole genome shotgun (WGS) entry which is preliminary data.</text>
</comment>
<sequence>MFNNKIIGGSSGGGGSTPLSNSIDSTDTNTAATSYAAKLLNDKITNGLDGKADVVHTHTEFYSKEEVDTRIINVSNDLSDKVDNVTIALVSNELKVKSVDGLTIGVADVNNWLSGTTSNIQNQINAVNDTLVSLTSGMKYLGKVERYADLTSITTATNGSLVVVLADESRTGGRSLYVYSEQLGIWDFIGEFTFSDEFIELKDTPSSYSGQNGKIIKVDEVNNKVVFSDMDWSEIKNKPTSTITSIDNAVANSHEHANKQSLDKLGVNANNQLTINGVVYSNSPVQKEYLYCRRITTNQTVSANTNLIFNSKVNGTIPYNTSTGRFTLTQGKVYHITVTPLFDTTDWLALRVVDANTNTYPPEADNYAIFTNVNGTWHETPQGILSFIIVPNSTREFVVRCTNTGSSSGKYEMRFSNSAITINEI</sequence>
<dbReference type="RefSeq" id="WP_101356622.1">
    <property type="nucleotide sequence ID" value="NZ_PIQO01000035.1"/>
</dbReference>
<accession>A0A2N3LDE8</accession>
<dbReference type="AlphaFoldDB" id="A0A2N3LDE8"/>
<evidence type="ECO:0000256" key="1">
    <source>
        <dbReference type="SAM" id="MobiDB-lite"/>
    </source>
</evidence>
<keyword evidence="3" id="KW-1185">Reference proteome</keyword>
<evidence type="ECO:0000313" key="2">
    <source>
        <dbReference type="EMBL" id="PKR82595.1"/>
    </source>
</evidence>
<reference evidence="2 3" key="1">
    <citation type="submission" date="2017-11" db="EMBL/GenBank/DDBJ databases">
        <title>Bacillus camelliae sp. nov., isolated from pu'er tea.</title>
        <authorList>
            <person name="Niu L."/>
        </authorList>
    </citation>
    <scope>NUCLEOTIDE SEQUENCE [LARGE SCALE GENOMIC DNA]</scope>
    <source>
        <strain evidence="2 3">7578-1</strain>
    </source>
</reference>
<gene>
    <name evidence="2" type="ORF">CWO92_23465</name>
</gene>
<evidence type="ECO:0000313" key="3">
    <source>
        <dbReference type="Proteomes" id="UP000233440"/>
    </source>
</evidence>
<name>A0A2N3LDE8_9BACI</name>